<organism evidence="1">
    <name type="scientific">marine sediment metagenome</name>
    <dbReference type="NCBI Taxonomy" id="412755"/>
    <lineage>
        <taxon>unclassified sequences</taxon>
        <taxon>metagenomes</taxon>
        <taxon>ecological metagenomes</taxon>
    </lineage>
</organism>
<dbReference type="EMBL" id="BARU01045630">
    <property type="protein sequence ID" value="GAH95127.1"/>
    <property type="molecule type" value="Genomic_DNA"/>
</dbReference>
<comment type="caution">
    <text evidence="1">The sequence shown here is derived from an EMBL/GenBank/DDBJ whole genome shotgun (WGS) entry which is preliminary data.</text>
</comment>
<dbReference type="SUPFAM" id="SSF47413">
    <property type="entry name" value="lambda repressor-like DNA-binding domains"/>
    <property type="match status" value="1"/>
</dbReference>
<sequence>MAEKKTNTNELEQLRQFKKKSRWSYEKIGERMGIHPQTIVFWIIGKHIPSEMAKEKIRRFLHEYFTETELKDKKENIEFESTLKDAEFHPGYP</sequence>
<accession>X1JM29</accession>
<dbReference type="InterPro" id="IPR010982">
    <property type="entry name" value="Lambda_DNA-bd_dom_sf"/>
</dbReference>
<feature type="non-terminal residue" evidence="1">
    <location>
        <position position="93"/>
    </location>
</feature>
<dbReference type="GO" id="GO:0003677">
    <property type="term" value="F:DNA binding"/>
    <property type="evidence" value="ECO:0007669"/>
    <property type="project" value="InterPro"/>
</dbReference>
<dbReference type="CDD" id="cd00093">
    <property type="entry name" value="HTH_XRE"/>
    <property type="match status" value="1"/>
</dbReference>
<proteinExistence type="predicted"/>
<dbReference type="InterPro" id="IPR001387">
    <property type="entry name" value="Cro/C1-type_HTH"/>
</dbReference>
<gene>
    <name evidence="1" type="ORF">S03H2_69158</name>
</gene>
<protein>
    <recommendedName>
        <fullName evidence="2">HTH cro/C1-type domain-containing protein</fullName>
    </recommendedName>
</protein>
<evidence type="ECO:0008006" key="2">
    <source>
        <dbReference type="Google" id="ProtNLM"/>
    </source>
</evidence>
<reference evidence="1" key="1">
    <citation type="journal article" date="2014" name="Front. Microbiol.">
        <title>High frequency of phylogenetically diverse reductive dehalogenase-homologous genes in deep subseafloor sedimentary metagenomes.</title>
        <authorList>
            <person name="Kawai M."/>
            <person name="Futagami T."/>
            <person name="Toyoda A."/>
            <person name="Takaki Y."/>
            <person name="Nishi S."/>
            <person name="Hori S."/>
            <person name="Arai W."/>
            <person name="Tsubouchi T."/>
            <person name="Morono Y."/>
            <person name="Uchiyama I."/>
            <person name="Ito T."/>
            <person name="Fujiyama A."/>
            <person name="Inagaki F."/>
            <person name="Takami H."/>
        </authorList>
    </citation>
    <scope>NUCLEOTIDE SEQUENCE</scope>
    <source>
        <strain evidence="1">Expedition CK06-06</strain>
    </source>
</reference>
<name>X1JM29_9ZZZZ</name>
<evidence type="ECO:0000313" key="1">
    <source>
        <dbReference type="EMBL" id="GAH95127.1"/>
    </source>
</evidence>
<dbReference type="AlphaFoldDB" id="X1JM29"/>